<proteinExistence type="predicted"/>
<feature type="domain" description="Tetrapyrrole biosynthesis uroporphyrinogen III synthase" evidence="1">
    <location>
        <begin position="22"/>
        <end position="213"/>
    </location>
</feature>
<protein>
    <submittedName>
        <fullName evidence="2">Uroporphyrinogen-III synthase</fullName>
        <ecNumber evidence="2">4.2.1.75</ecNumber>
    </submittedName>
</protein>
<organism evidence="2 3">
    <name type="scientific">Rubricella aquisinus</name>
    <dbReference type="NCBI Taxonomy" id="2028108"/>
    <lineage>
        <taxon>Bacteria</taxon>
        <taxon>Pseudomonadati</taxon>
        <taxon>Pseudomonadota</taxon>
        <taxon>Alphaproteobacteria</taxon>
        <taxon>Rhodobacterales</taxon>
        <taxon>Paracoccaceae</taxon>
        <taxon>Rubricella</taxon>
    </lineage>
</organism>
<dbReference type="Gene3D" id="3.40.50.10090">
    <property type="match status" value="2"/>
</dbReference>
<dbReference type="Pfam" id="PF02602">
    <property type="entry name" value="HEM4"/>
    <property type="match status" value="1"/>
</dbReference>
<comment type="caution">
    <text evidence="2">The sequence shown here is derived from an EMBL/GenBank/DDBJ whole genome shotgun (WGS) entry which is preliminary data.</text>
</comment>
<evidence type="ECO:0000313" key="2">
    <source>
        <dbReference type="EMBL" id="MBB5515464.1"/>
    </source>
</evidence>
<name>A0A840WYK0_9RHOB</name>
<evidence type="ECO:0000313" key="3">
    <source>
        <dbReference type="Proteomes" id="UP000553766"/>
    </source>
</evidence>
<dbReference type="InterPro" id="IPR036108">
    <property type="entry name" value="4pyrrol_syn_uPrphyn_synt_sf"/>
</dbReference>
<gene>
    <name evidence="2" type="ORF">FHS89_001476</name>
</gene>
<dbReference type="GO" id="GO:0004852">
    <property type="term" value="F:uroporphyrinogen-III synthase activity"/>
    <property type="evidence" value="ECO:0007669"/>
    <property type="project" value="UniProtKB-EC"/>
</dbReference>
<dbReference type="InterPro" id="IPR003754">
    <property type="entry name" value="4pyrrol_synth_uPrphyn_synth"/>
</dbReference>
<dbReference type="EC" id="4.2.1.75" evidence="2"/>
<sequence length="232" mass="24141">MLITRPQPAADLFAATLPDTIVPVIAPLTRIEGAGLPALPDNIDAVIFTSQNGVRFAPEGQGLRAYCVGDRTAAAAQARGYAAQSAAGSVDDLIAMIGADHAQTLVHLRGAHSTGNVAGTLRNMGHDLRDEVVYRAVAHPLPDAVVTALARGEIGYVMLFSPRAATLFADEIRPDWPLERLCAIAISPAAADPLRGRGFGEIRLADAPNAAAMRAALGPAFASALERGEPLP</sequence>
<dbReference type="AlphaFoldDB" id="A0A840WYK0"/>
<dbReference type="RefSeq" id="WP_184010105.1">
    <property type="nucleotide sequence ID" value="NZ_JACIJS010000004.1"/>
</dbReference>
<keyword evidence="2" id="KW-0456">Lyase</keyword>
<dbReference type="EMBL" id="JACIJS010000004">
    <property type="protein sequence ID" value="MBB5515464.1"/>
    <property type="molecule type" value="Genomic_DNA"/>
</dbReference>
<evidence type="ECO:0000259" key="1">
    <source>
        <dbReference type="Pfam" id="PF02602"/>
    </source>
</evidence>
<dbReference type="SUPFAM" id="SSF69618">
    <property type="entry name" value="HemD-like"/>
    <property type="match status" value="1"/>
</dbReference>
<reference evidence="2 3" key="1">
    <citation type="submission" date="2020-08" db="EMBL/GenBank/DDBJ databases">
        <title>Genomic Encyclopedia of Type Strains, Phase IV (KMG-IV): sequencing the most valuable type-strain genomes for metagenomic binning, comparative biology and taxonomic classification.</title>
        <authorList>
            <person name="Goeker M."/>
        </authorList>
    </citation>
    <scope>NUCLEOTIDE SEQUENCE [LARGE SCALE GENOMIC DNA]</scope>
    <source>
        <strain evidence="2 3">DSM 103377</strain>
    </source>
</reference>
<dbReference type="CDD" id="cd06578">
    <property type="entry name" value="HemD"/>
    <property type="match status" value="1"/>
</dbReference>
<accession>A0A840WYK0</accession>
<dbReference type="GO" id="GO:0033014">
    <property type="term" value="P:tetrapyrrole biosynthetic process"/>
    <property type="evidence" value="ECO:0007669"/>
    <property type="project" value="InterPro"/>
</dbReference>
<dbReference type="Proteomes" id="UP000553766">
    <property type="component" value="Unassembled WGS sequence"/>
</dbReference>
<keyword evidence="3" id="KW-1185">Reference proteome</keyword>